<dbReference type="Proteomes" id="UP001634393">
    <property type="component" value="Unassembled WGS sequence"/>
</dbReference>
<evidence type="ECO:0000256" key="3">
    <source>
        <dbReference type="ARBA" id="ARBA00022771"/>
    </source>
</evidence>
<evidence type="ECO:0000313" key="8">
    <source>
        <dbReference type="EMBL" id="KAL3850101.1"/>
    </source>
</evidence>
<dbReference type="PANTHER" id="PTHR10634:SF148">
    <property type="entry name" value="AN1-LIKE ZINC FINGER PROTEIN"/>
    <property type="match status" value="1"/>
</dbReference>
<evidence type="ECO:0000313" key="9">
    <source>
        <dbReference type="Proteomes" id="UP001634393"/>
    </source>
</evidence>
<evidence type="ECO:0000256" key="4">
    <source>
        <dbReference type="ARBA" id="ARBA00022833"/>
    </source>
</evidence>
<feature type="compositionally biased region" description="Basic and acidic residues" evidence="6">
    <location>
        <begin position="1"/>
        <end position="14"/>
    </location>
</feature>
<dbReference type="PROSITE" id="PS51039">
    <property type="entry name" value="ZF_AN1"/>
    <property type="match status" value="1"/>
</dbReference>
<protein>
    <recommendedName>
        <fullName evidence="7">AN1-type domain-containing protein</fullName>
    </recommendedName>
</protein>
<comment type="function">
    <text evidence="1">May be involved in environmental stress response.</text>
</comment>
<evidence type="ECO:0000259" key="7">
    <source>
        <dbReference type="PROSITE" id="PS51039"/>
    </source>
</evidence>
<evidence type="ECO:0000256" key="5">
    <source>
        <dbReference type="PROSITE-ProRule" id="PRU00449"/>
    </source>
</evidence>
<dbReference type="AlphaFoldDB" id="A0ABD3UKN9"/>
<sequence length="142" mass="15742">MSQKREKEETELKVPENLPICTLPQTIHAPSPQLRTSEVSDPKISAGACDPRTRSASSPKNPDLPENRGTSLKRPREVTRCSGSGCRKRVGLVGFRCRCGDTFCSEHRYSDRHECSYDYKAAGRDAIAKENPVVKAAKLLKV</sequence>
<name>A0ABD3UKN9_9LAMI</name>
<organism evidence="8 9">
    <name type="scientific">Penstemon smallii</name>
    <dbReference type="NCBI Taxonomy" id="265156"/>
    <lineage>
        <taxon>Eukaryota</taxon>
        <taxon>Viridiplantae</taxon>
        <taxon>Streptophyta</taxon>
        <taxon>Embryophyta</taxon>
        <taxon>Tracheophyta</taxon>
        <taxon>Spermatophyta</taxon>
        <taxon>Magnoliopsida</taxon>
        <taxon>eudicotyledons</taxon>
        <taxon>Gunneridae</taxon>
        <taxon>Pentapetalae</taxon>
        <taxon>asterids</taxon>
        <taxon>lamiids</taxon>
        <taxon>Lamiales</taxon>
        <taxon>Plantaginaceae</taxon>
        <taxon>Cheloneae</taxon>
        <taxon>Penstemon</taxon>
    </lineage>
</organism>
<feature type="domain" description="AN1-type" evidence="7">
    <location>
        <begin position="75"/>
        <end position="123"/>
    </location>
</feature>
<dbReference type="GO" id="GO:0008270">
    <property type="term" value="F:zinc ion binding"/>
    <property type="evidence" value="ECO:0007669"/>
    <property type="project" value="UniProtKB-KW"/>
</dbReference>
<dbReference type="EMBL" id="JBJXBP010000001">
    <property type="protein sequence ID" value="KAL3850101.1"/>
    <property type="molecule type" value="Genomic_DNA"/>
</dbReference>
<dbReference type="InterPro" id="IPR035896">
    <property type="entry name" value="AN1-like_Znf"/>
</dbReference>
<comment type="caution">
    <text evidence="8">The sequence shown here is derived from an EMBL/GenBank/DDBJ whole genome shotgun (WGS) entry which is preliminary data.</text>
</comment>
<proteinExistence type="predicted"/>
<keyword evidence="2" id="KW-0479">Metal-binding</keyword>
<reference evidence="8 9" key="1">
    <citation type="submission" date="2024-12" db="EMBL/GenBank/DDBJ databases">
        <title>The unique morphological basis and parallel evolutionary history of personate flowers in Penstemon.</title>
        <authorList>
            <person name="Depatie T.H."/>
            <person name="Wessinger C.A."/>
        </authorList>
    </citation>
    <scope>NUCLEOTIDE SEQUENCE [LARGE SCALE GENOMIC DNA]</scope>
    <source>
        <strain evidence="8">WTNN_2</strain>
        <tissue evidence="8">Leaf</tissue>
    </source>
</reference>
<keyword evidence="9" id="KW-1185">Reference proteome</keyword>
<feature type="region of interest" description="Disordered" evidence="6">
    <location>
        <begin position="1"/>
        <end position="76"/>
    </location>
</feature>
<dbReference type="SMART" id="SM00154">
    <property type="entry name" value="ZnF_AN1"/>
    <property type="match status" value="1"/>
</dbReference>
<dbReference type="SUPFAM" id="SSF118310">
    <property type="entry name" value="AN1-like Zinc finger"/>
    <property type="match status" value="1"/>
</dbReference>
<accession>A0ABD3UKN9</accession>
<dbReference type="Gene3D" id="4.10.1110.10">
    <property type="entry name" value="AN1-like Zinc finger"/>
    <property type="match status" value="1"/>
</dbReference>
<evidence type="ECO:0000256" key="1">
    <source>
        <dbReference type="ARBA" id="ARBA00003732"/>
    </source>
</evidence>
<dbReference type="InterPro" id="IPR000058">
    <property type="entry name" value="Znf_AN1"/>
</dbReference>
<gene>
    <name evidence="8" type="ORF">ACJIZ3_011983</name>
</gene>
<evidence type="ECO:0000256" key="6">
    <source>
        <dbReference type="SAM" id="MobiDB-lite"/>
    </source>
</evidence>
<dbReference type="Pfam" id="PF01428">
    <property type="entry name" value="zf-AN1"/>
    <property type="match status" value="1"/>
</dbReference>
<keyword evidence="3 5" id="KW-0863">Zinc-finger</keyword>
<evidence type="ECO:0000256" key="2">
    <source>
        <dbReference type="ARBA" id="ARBA00022723"/>
    </source>
</evidence>
<dbReference type="FunFam" id="4.10.1110.10:FF:000001">
    <property type="entry name" value="Zinc finger AN1-type containing 6"/>
    <property type="match status" value="1"/>
</dbReference>
<dbReference type="InterPro" id="IPR050652">
    <property type="entry name" value="AN1_A20_ZnFinger"/>
</dbReference>
<keyword evidence="4" id="KW-0862">Zinc</keyword>
<dbReference type="PANTHER" id="PTHR10634">
    <property type="entry name" value="AN1-TYPE ZINC FINGER PROTEIN"/>
    <property type="match status" value="1"/>
</dbReference>